<feature type="domain" description="PNPLA" evidence="4">
    <location>
        <begin position="8"/>
        <end position="202"/>
    </location>
</feature>
<feature type="short sequence motif" description="GXGXXG" evidence="3">
    <location>
        <begin position="12"/>
        <end position="17"/>
    </location>
</feature>
<feature type="short sequence motif" description="DGA/G" evidence="3">
    <location>
        <begin position="189"/>
        <end position="191"/>
    </location>
</feature>
<evidence type="ECO:0000313" key="6">
    <source>
        <dbReference type="Proteomes" id="UP000037175"/>
    </source>
</evidence>
<dbReference type="RefSeq" id="WP_013121029.1">
    <property type="nucleotide sequence ID" value="NZ_LGTE01000003.1"/>
</dbReference>
<reference evidence="6" key="1">
    <citation type="submission" date="2015-07" db="EMBL/GenBank/DDBJ databases">
        <title>Complete Genome of Thermincola ferriacetica strain Z-0001T.</title>
        <authorList>
            <person name="Lusk B."/>
            <person name="Badalamenti J.P."/>
            <person name="Parameswaran P."/>
            <person name="Bond D.R."/>
            <person name="Torres C.I."/>
        </authorList>
    </citation>
    <scope>NUCLEOTIDE SEQUENCE [LARGE SCALE GENOMIC DNA]</scope>
    <source>
        <strain evidence="6">Z-0001</strain>
    </source>
</reference>
<dbReference type="Proteomes" id="UP000037175">
    <property type="component" value="Unassembled WGS sequence"/>
</dbReference>
<dbReference type="PROSITE" id="PS51635">
    <property type="entry name" value="PNPLA"/>
    <property type="match status" value="1"/>
</dbReference>
<evidence type="ECO:0000256" key="3">
    <source>
        <dbReference type="PROSITE-ProRule" id="PRU01161"/>
    </source>
</evidence>
<keyword evidence="6" id="KW-1185">Reference proteome</keyword>
<dbReference type="AlphaFoldDB" id="A0A0L6W4P4"/>
<protein>
    <submittedName>
        <fullName evidence="5">Patatin</fullName>
    </submittedName>
</protein>
<keyword evidence="3" id="KW-0378">Hydrolase</keyword>
<keyword evidence="3" id="KW-0442">Lipid degradation</keyword>
<dbReference type="Gene3D" id="3.40.1090.10">
    <property type="entry name" value="Cytosolic phospholipase A2 catalytic domain"/>
    <property type="match status" value="1"/>
</dbReference>
<comment type="similarity">
    <text evidence="1">Belongs to the patatin family.</text>
</comment>
<evidence type="ECO:0000259" key="4">
    <source>
        <dbReference type="PROSITE" id="PS51635"/>
    </source>
</evidence>
<dbReference type="GO" id="GO:0016042">
    <property type="term" value="P:lipid catabolic process"/>
    <property type="evidence" value="ECO:0007669"/>
    <property type="project" value="UniProtKB-UniRule"/>
</dbReference>
<feature type="active site" description="Nucleophile" evidence="3">
    <location>
        <position position="46"/>
    </location>
</feature>
<dbReference type="Pfam" id="PF01734">
    <property type="entry name" value="Patatin"/>
    <property type="match status" value="1"/>
</dbReference>
<organism evidence="5 6">
    <name type="scientific">Thermincola ferriacetica</name>
    <dbReference type="NCBI Taxonomy" id="281456"/>
    <lineage>
        <taxon>Bacteria</taxon>
        <taxon>Bacillati</taxon>
        <taxon>Bacillota</taxon>
        <taxon>Clostridia</taxon>
        <taxon>Eubacteriales</taxon>
        <taxon>Thermincolaceae</taxon>
        <taxon>Thermincola</taxon>
    </lineage>
</organism>
<evidence type="ECO:0000313" key="5">
    <source>
        <dbReference type="EMBL" id="KNZ70495.1"/>
    </source>
</evidence>
<dbReference type="GO" id="GO:0047372">
    <property type="term" value="F:monoacylglycerol lipase activity"/>
    <property type="evidence" value="ECO:0007669"/>
    <property type="project" value="TreeGrafter"/>
</dbReference>
<name>A0A0L6W4P4_9FIRM</name>
<comment type="caution">
    <text evidence="5">The sequence shown here is derived from an EMBL/GenBank/DDBJ whole genome shotgun (WGS) entry which is preliminary data.</text>
</comment>
<feature type="active site" description="Proton acceptor" evidence="3">
    <location>
        <position position="189"/>
    </location>
</feature>
<dbReference type="PANTHER" id="PTHR32176">
    <property type="entry name" value="XYLOSE ISOMERASE"/>
    <property type="match status" value="1"/>
</dbReference>
<evidence type="ECO:0000256" key="1">
    <source>
        <dbReference type="ARBA" id="ARBA00010240"/>
    </source>
</evidence>
<dbReference type="NCBIfam" id="NF041079">
    <property type="entry name" value="CBASS_lipase"/>
    <property type="match status" value="1"/>
</dbReference>
<keyword evidence="2 3" id="KW-0443">Lipid metabolism</keyword>
<dbReference type="EMBL" id="LGTE01000003">
    <property type="protein sequence ID" value="KNZ70495.1"/>
    <property type="molecule type" value="Genomic_DNA"/>
</dbReference>
<dbReference type="SUPFAM" id="SSF52151">
    <property type="entry name" value="FabD/lysophospholipase-like"/>
    <property type="match status" value="1"/>
</dbReference>
<dbReference type="PANTHER" id="PTHR32176:SF92">
    <property type="entry name" value="XYLOSE ISOMERASE"/>
    <property type="match status" value="1"/>
</dbReference>
<proteinExistence type="inferred from homology"/>
<dbReference type="GO" id="GO:0004620">
    <property type="term" value="F:phospholipase activity"/>
    <property type="evidence" value="ECO:0007669"/>
    <property type="project" value="TreeGrafter"/>
</dbReference>
<accession>A0A0L6W4P4</accession>
<gene>
    <name evidence="5" type="ORF">Tfer_0677</name>
</gene>
<dbReference type="PATRIC" id="fig|281456.6.peg.718"/>
<evidence type="ECO:0000256" key="2">
    <source>
        <dbReference type="ARBA" id="ARBA00023098"/>
    </source>
</evidence>
<dbReference type="InterPro" id="IPR016035">
    <property type="entry name" value="Acyl_Trfase/lysoPLipase"/>
</dbReference>
<sequence length="327" mass="36750">MSKTIKILSIDGGGIRGIIPALILAEIEQRTGKPICQMFDLIAGTSTGGILALGLTRPDDTGQPAYRAEDLVRLYKTEGPVIFSRSVWHRIRAMGSIVEEKYPADGIESVLDRYFGTTRLKDALTEVLVPSYEIERRVPFFFKSRYAKEKPEYDFPMKTVARATSAAPTYFEPVQIITDDGLDYYALIDGGVFANNPALCAYAEAIRMFPGAEDFVLVSLGTGELTRPLPYEEVKGWGLFRWAQPILNVVFDGVSDTIDYQLQQLLPDRNGQKRYYRFQTRLDEGNDDLDDASNTNLRVLQLLAETLIQGQSREIDRLCERLTALKL</sequence>
<dbReference type="InterPro" id="IPR002641">
    <property type="entry name" value="PNPLA_dom"/>
</dbReference>
<feature type="short sequence motif" description="GXSXG" evidence="3">
    <location>
        <begin position="44"/>
        <end position="48"/>
    </location>
</feature>